<reference evidence="2 3" key="1">
    <citation type="journal article" date="2016" name="Nat. Commun.">
        <title>Thousands of microbial genomes shed light on interconnected biogeochemical processes in an aquifer system.</title>
        <authorList>
            <person name="Anantharaman K."/>
            <person name="Brown C.T."/>
            <person name="Hug L.A."/>
            <person name="Sharon I."/>
            <person name="Castelle C.J."/>
            <person name="Probst A.J."/>
            <person name="Thomas B.C."/>
            <person name="Singh A."/>
            <person name="Wilkins M.J."/>
            <person name="Karaoz U."/>
            <person name="Brodie E.L."/>
            <person name="Williams K.H."/>
            <person name="Hubbard S.S."/>
            <person name="Banfield J.F."/>
        </authorList>
    </citation>
    <scope>NUCLEOTIDE SEQUENCE [LARGE SCALE GENOMIC DNA]</scope>
</reference>
<sequence length="308" mass="35104">MKYCVIGGAGFIGSHVVDRLIEKGHEVVVLDNLISGVRELINKKAIFEWGDIRTPSDLDRVFKKYAFDRVINLAAQPYIPECFDDPELFFETNANGTLNVLRACERYKIPKMLQYASAEEYGSQKGKINEDIPIHPQSTYGVSKVAADYLCSVRYHEGGVHAVALRQFNCYGPRETHEYVIPEIITQFDKGPRIGLGNIKSARDFLYVEDAAEYAIELVEKGLPGEIYNLGASDCITIEDLAHLVGRLMGHEKIEIWIDPKKLRPWDIERLESDNTKIYSIVSYRAKTSFEEGLKKTIAYFREKGWHF</sequence>
<dbReference type="EMBL" id="MFKK01000029">
    <property type="protein sequence ID" value="OGG40270.1"/>
    <property type="molecule type" value="Genomic_DNA"/>
</dbReference>
<feature type="domain" description="NAD(P)-binding" evidence="1">
    <location>
        <begin position="5"/>
        <end position="297"/>
    </location>
</feature>
<evidence type="ECO:0000313" key="2">
    <source>
        <dbReference type="EMBL" id="OGG40270.1"/>
    </source>
</evidence>
<accession>A0A1F6BTN5</accession>
<gene>
    <name evidence="2" type="ORF">A3A21_02890</name>
</gene>
<proteinExistence type="predicted"/>
<dbReference type="Pfam" id="PF16363">
    <property type="entry name" value="GDP_Man_Dehyd"/>
    <property type="match status" value="1"/>
</dbReference>
<dbReference type="InterPro" id="IPR036291">
    <property type="entry name" value="NAD(P)-bd_dom_sf"/>
</dbReference>
<comment type="caution">
    <text evidence="2">The sequence shown here is derived from an EMBL/GenBank/DDBJ whole genome shotgun (WGS) entry which is preliminary data.</text>
</comment>
<dbReference type="Gene3D" id="3.40.50.720">
    <property type="entry name" value="NAD(P)-binding Rossmann-like Domain"/>
    <property type="match status" value="1"/>
</dbReference>
<dbReference type="PANTHER" id="PTHR43000">
    <property type="entry name" value="DTDP-D-GLUCOSE 4,6-DEHYDRATASE-RELATED"/>
    <property type="match status" value="1"/>
</dbReference>
<dbReference type="Proteomes" id="UP000176996">
    <property type="component" value="Unassembled WGS sequence"/>
</dbReference>
<organism evidence="2 3">
    <name type="scientific">Candidatus Jorgensenbacteria bacterium RIFCSPLOWO2_01_FULL_45_25b</name>
    <dbReference type="NCBI Taxonomy" id="1798471"/>
    <lineage>
        <taxon>Bacteria</taxon>
        <taxon>Candidatus Joergenseniibacteriota</taxon>
    </lineage>
</organism>
<dbReference type="AlphaFoldDB" id="A0A1F6BTN5"/>
<dbReference type="SUPFAM" id="SSF51735">
    <property type="entry name" value="NAD(P)-binding Rossmann-fold domains"/>
    <property type="match status" value="1"/>
</dbReference>
<dbReference type="InterPro" id="IPR016040">
    <property type="entry name" value="NAD(P)-bd_dom"/>
</dbReference>
<evidence type="ECO:0000313" key="3">
    <source>
        <dbReference type="Proteomes" id="UP000176996"/>
    </source>
</evidence>
<dbReference type="STRING" id="1798471.A3A21_02890"/>
<name>A0A1F6BTN5_9BACT</name>
<evidence type="ECO:0000259" key="1">
    <source>
        <dbReference type="Pfam" id="PF16363"/>
    </source>
</evidence>
<protein>
    <recommendedName>
        <fullName evidence="1">NAD(P)-binding domain-containing protein</fullName>
    </recommendedName>
</protein>